<dbReference type="SUPFAM" id="SSF57716">
    <property type="entry name" value="Glucocorticoid receptor-like (DNA-binding domain)"/>
    <property type="match status" value="1"/>
</dbReference>
<dbReference type="Gene3D" id="3.40.1800.20">
    <property type="match status" value="1"/>
</dbReference>
<feature type="domain" description="C2H2-type" evidence="9">
    <location>
        <begin position="276"/>
        <end position="303"/>
    </location>
</feature>
<sequence length="319" mass="37325">MNLKSVCRTCLRTPKKFIYLFQDNDTIIERIKAISTIEIQDIKELSSIICDECVENINNFYNFQKVIRNTNHDLLYRLEMLKKSNYCTKPRSIIKSGNHNSDMSEISVDFKDEKQEIVNSNSYISGLGMSLKTALATKKLFKCHNCNEIFNSKSELYNHRRNKHVASGICNICGIKVRADNLRKHIKLHSEGPCKCDQCDRVLKNSESLRTHKLLHLEDTYTCEICGKTFKLKNEHTRHLKKHQDPDYTKMPCSVCGKKVHNRRKHMLTHTGEKPYCCIFCNKDFSTSYALKVHIRQHTNERPYALSTPKKGWEFHRYI</sequence>
<feature type="binding site" evidence="8">
    <location>
        <position position="50"/>
    </location>
    <ligand>
        <name>Zn(2+)</name>
        <dbReference type="ChEBI" id="CHEBI:29105"/>
    </ligand>
</feature>
<dbReference type="PROSITE" id="PS50157">
    <property type="entry name" value="ZINC_FINGER_C2H2_2"/>
    <property type="match status" value="4"/>
</dbReference>
<feature type="binding site" evidence="8">
    <location>
        <position position="7"/>
    </location>
    <ligand>
        <name>Zn(2+)</name>
        <dbReference type="ChEBI" id="CHEBI:29105"/>
    </ligand>
</feature>
<dbReference type="PANTHER" id="PTHR24406">
    <property type="entry name" value="TRANSCRIPTIONAL REPRESSOR CTCFL-RELATED"/>
    <property type="match status" value="1"/>
</dbReference>
<dbReference type="InterPro" id="IPR013087">
    <property type="entry name" value="Znf_C2H2_type"/>
</dbReference>
<keyword evidence="3" id="KW-0677">Repeat</keyword>
<dbReference type="SMART" id="SM00868">
    <property type="entry name" value="zf-AD"/>
    <property type="match status" value="1"/>
</dbReference>
<dbReference type="InterPro" id="IPR036236">
    <property type="entry name" value="Znf_C2H2_sf"/>
</dbReference>
<evidence type="ECO:0000256" key="3">
    <source>
        <dbReference type="ARBA" id="ARBA00022737"/>
    </source>
</evidence>
<feature type="domain" description="ZAD" evidence="10">
    <location>
        <begin position="5"/>
        <end position="77"/>
    </location>
</feature>
<gene>
    <name evidence="11" type="ORF">GWI33_001356</name>
</gene>
<feature type="binding site" evidence="8">
    <location>
        <position position="53"/>
    </location>
    <ligand>
        <name>Zn(2+)</name>
        <dbReference type="ChEBI" id="CHEBI:29105"/>
    </ligand>
</feature>
<proteinExistence type="predicted"/>
<keyword evidence="5 8" id="KW-0862">Zinc</keyword>
<keyword evidence="12" id="KW-1185">Reference proteome</keyword>
<comment type="caution">
    <text evidence="11">The sequence shown here is derived from an EMBL/GenBank/DDBJ whole genome shotgun (WGS) entry which is preliminary data.</text>
</comment>
<dbReference type="Pfam" id="PF07776">
    <property type="entry name" value="zf-AD"/>
    <property type="match status" value="1"/>
</dbReference>
<dbReference type="Pfam" id="PF13894">
    <property type="entry name" value="zf-C2H2_4"/>
    <property type="match status" value="1"/>
</dbReference>
<accession>A0A834M1P0</accession>
<dbReference type="InterPro" id="IPR050888">
    <property type="entry name" value="ZnF_C2H2-type_TF"/>
</dbReference>
<dbReference type="OrthoDB" id="6077919at2759"/>
<dbReference type="AlphaFoldDB" id="A0A834M1P0"/>
<dbReference type="GO" id="GO:0005634">
    <property type="term" value="C:nucleus"/>
    <property type="evidence" value="ECO:0007669"/>
    <property type="project" value="UniProtKB-SubCell"/>
</dbReference>
<dbReference type="SUPFAM" id="SSF57667">
    <property type="entry name" value="beta-beta-alpha zinc fingers"/>
    <property type="match status" value="3"/>
</dbReference>
<evidence type="ECO:0000256" key="7">
    <source>
        <dbReference type="PROSITE-ProRule" id="PRU00042"/>
    </source>
</evidence>
<keyword evidence="4 7" id="KW-0863">Zinc-finger</keyword>
<keyword evidence="2 8" id="KW-0479">Metal-binding</keyword>
<dbReference type="GO" id="GO:0006355">
    <property type="term" value="P:regulation of DNA-templated transcription"/>
    <property type="evidence" value="ECO:0007669"/>
    <property type="project" value="UniProtKB-ARBA"/>
</dbReference>
<comment type="subcellular location">
    <subcellularLocation>
        <location evidence="1">Nucleus</location>
    </subcellularLocation>
</comment>
<evidence type="ECO:0000256" key="6">
    <source>
        <dbReference type="ARBA" id="ARBA00023242"/>
    </source>
</evidence>
<organism evidence="11 12">
    <name type="scientific">Rhynchophorus ferrugineus</name>
    <name type="common">Red palm weevil</name>
    <name type="synonym">Curculio ferrugineus</name>
    <dbReference type="NCBI Taxonomy" id="354439"/>
    <lineage>
        <taxon>Eukaryota</taxon>
        <taxon>Metazoa</taxon>
        <taxon>Ecdysozoa</taxon>
        <taxon>Arthropoda</taxon>
        <taxon>Hexapoda</taxon>
        <taxon>Insecta</taxon>
        <taxon>Pterygota</taxon>
        <taxon>Neoptera</taxon>
        <taxon>Endopterygota</taxon>
        <taxon>Coleoptera</taxon>
        <taxon>Polyphaga</taxon>
        <taxon>Cucujiformia</taxon>
        <taxon>Curculionidae</taxon>
        <taxon>Dryophthorinae</taxon>
        <taxon>Rhynchophorus</taxon>
    </lineage>
</organism>
<dbReference type="FunFam" id="3.30.160.60:FF:002343">
    <property type="entry name" value="Zinc finger protein 33A"/>
    <property type="match status" value="1"/>
</dbReference>
<name>A0A834M1P0_RHYFE</name>
<dbReference type="InterPro" id="IPR012934">
    <property type="entry name" value="Znf_AD"/>
</dbReference>
<evidence type="ECO:0000313" key="11">
    <source>
        <dbReference type="EMBL" id="KAF7263685.1"/>
    </source>
</evidence>
<dbReference type="Proteomes" id="UP000625711">
    <property type="component" value="Unassembled WGS sequence"/>
</dbReference>
<evidence type="ECO:0000259" key="9">
    <source>
        <dbReference type="PROSITE" id="PS50157"/>
    </source>
</evidence>
<feature type="domain" description="C2H2-type" evidence="9">
    <location>
        <begin position="141"/>
        <end position="169"/>
    </location>
</feature>
<keyword evidence="6" id="KW-0539">Nucleus</keyword>
<evidence type="ECO:0000256" key="8">
    <source>
        <dbReference type="PROSITE-ProRule" id="PRU01263"/>
    </source>
</evidence>
<evidence type="ECO:0000256" key="4">
    <source>
        <dbReference type="ARBA" id="ARBA00022771"/>
    </source>
</evidence>
<evidence type="ECO:0000256" key="1">
    <source>
        <dbReference type="ARBA" id="ARBA00004123"/>
    </source>
</evidence>
<feature type="domain" description="C2H2-type" evidence="9">
    <location>
        <begin position="221"/>
        <end position="248"/>
    </location>
</feature>
<reference evidence="11" key="1">
    <citation type="submission" date="2020-08" db="EMBL/GenBank/DDBJ databases">
        <title>Genome sequencing and assembly of the red palm weevil Rhynchophorus ferrugineus.</title>
        <authorList>
            <person name="Dias G.B."/>
            <person name="Bergman C.M."/>
            <person name="Manee M."/>
        </authorList>
    </citation>
    <scope>NUCLEOTIDE SEQUENCE</scope>
    <source>
        <strain evidence="11">AA-2017</strain>
        <tissue evidence="11">Whole larva</tissue>
    </source>
</reference>
<dbReference type="GO" id="GO:0008270">
    <property type="term" value="F:zinc ion binding"/>
    <property type="evidence" value="ECO:0007669"/>
    <property type="project" value="UniProtKB-UniRule"/>
</dbReference>
<evidence type="ECO:0000259" key="10">
    <source>
        <dbReference type="PROSITE" id="PS51915"/>
    </source>
</evidence>
<feature type="domain" description="C2H2-type" evidence="9">
    <location>
        <begin position="194"/>
        <end position="221"/>
    </location>
</feature>
<evidence type="ECO:0000256" key="5">
    <source>
        <dbReference type="ARBA" id="ARBA00022833"/>
    </source>
</evidence>
<dbReference type="SMART" id="SM00355">
    <property type="entry name" value="ZnF_C2H2"/>
    <property type="match status" value="6"/>
</dbReference>
<evidence type="ECO:0000313" key="12">
    <source>
        <dbReference type="Proteomes" id="UP000625711"/>
    </source>
</evidence>
<dbReference type="PROSITE" id="PS51915">
    <property type="entry name" value="ZAD"/>
    <property type="match status" value="1"/>
</dbReference>
<protein>
    <submittedName>
        <fullName evidence="11">Uncharacterized protein</fullName>
    </submittedName>
</protein>
<evidence type="ECO:0000256" key="2">
    <source>
        <dbReference type="ARBA" id="ARBA00022723"/>
    </source>
</evidence>
<dbReference type="EMBL" id="JAACXV010020014">
    <property type="protein sequence ID" value="KAF7263685.1"/>
    <property type="molecule type" value="Genomic_DNA"/>
</dbReference>
<dbReference type="PROSITE" id="PS00028">
    <property type="entry name" value="ZINC_FINGER_C2H2_1"/>
    <property type="match status" value="3"/>
</dbReference>
<dbReference type="Pfam" id="PF00096">
    <property type="entry name" value="zf-C2H2"/>
    <property type="match status" value="3"/>
</dbReference>
<feature type="binding site" evidence="8">
    <location>
        <position position="10"/>
    </location>
    <ligand>
        <name>Zn(2+)</name>
        <dbReference type="ChEBI" id="CHEBI:29105"/>
    </ligand>
</feature>
<dbReference type="Gene3D" id="3.30.160.60">
    <property type="entry name" value="Classic Zinc Finger"/>
    <property type="match status" value="4"/>
</dbReference>